<comment type="function">
    <text evidence="10">Catalyzes the NADPH-dependent reduction of ketopantoate into pantoic acid.</text>
</comment>
<comment type="similarity">
    <text evidence="2 10">Belongs to the ketopantoate reductase family.</text>
</comment>
<dbReference type="PANTHER" id="PTHR43765">
    <property type="entry name" value="2-DEHYDROPANTOATE 2-REDUCTASE-RELATED"/>
    <property type="match status" value="1"/>
</dbReference>
<evidence type="ECO:0000259" key="11">
    <source>
        <dbReference type="Pfam" id="PF02558"/>
    </source>
</evidence>
<dbReference type="Proteomes" id="UP000714380">
    <property type="component" value="Unassembled WGS sequence"/>
</dbReference>
<evidence type="ECO:0000256" key="10">
    <source>
        <dbReference type="RuleBase" id="RU362068"/>
    </source>
</evidence>
<protein>
    <recommendedName>
        <fullName evidence="4 10">2-dehydropantoate 2-reductase</fullName>
        <ecNumber evidence="3 10">1.1.1.169</ecNumber>
    </recommendedName>
    <alternativeName>
        <fullName evidence="8 10">Ketopantoate reductase</fullName>
    </alternativeName>
</protein>
<dbReference type="InterPro" id="IPR003710">
    <property type="entry name" value="ApbA"/>
</dbReference>
<feature type="domain" description="Ketopantoate reductase C-terminal" evidence="12">
    <location>
        <begin position="174"/>
        <end position="312"/>
    </location>
</feature>
<comment type="caution">
    <text evidence="13">The sequence shown here is derived from an EMBL/GenBank/DDBJ whole genome shotgun (WGS) entry which is preliminary data.</text>
</comment>
<dbReference type="EC" id="1.1.1.169" evidence="3 10"/>
<evidence type="ECO:0000259" key="12">
    <source>
        <dbReference type="Pfam" id="PF08546"/>
    </source>
</evidence>
<organism evidence="13 14">
    <name type="scientific">Thalassolituus marinus</name>
    <dbReference type="NCBI Taxonomy" id="671053"/>
    <lineage>
        <taxon>Bacteria</taxon>
        <taxon>Pseudomonadati</taxon>
        <taxon>Pseudomonadota</taxon>
        <taxon>Gammaproteobacteria</taxon>
        <taxon>Oceanospirillales</taxon>
        <taxon>Oceanospirillaceae</taxon>
        <taxon>Thalassolituus</taxon>
    </lineage>
</organism>
<evidence type="ECO:0000256" key="9">
    <source>
        <dbReference type="ARBA" id="ARBA00048793"/>
    </source>
</evidence>
<dbReference type="SUPFAM" id="SSF48179">
    <property type="entry name" value="6-phosphogluconate dehydrogenase C-terminal domain-like"/>
    <property type="match status" value="1"/>
</dbReference>
<feature type="domain" description="Ketopantoate reductase N-terminal" evidence="11">
    <location>
        <begin position="3"/>
        <end position="150"/>
    </location>
</feature>
<dbReference type="InterPro" id="IPR013328">
    <property type="entry name" value="6PGD_dom2"/>
</dbReference>
<accession>A0ABS7ZR64</accession>
<keyword evidence="7 10" id="KW-0560">Oxidoreductase</keyword>
<sequence>MHIVVYGAGAVGCFLGGSLHAEGHLVTLIGRAQTKDAINAQQGLRLSDYIGRDLLIPHIRFETSEAVLAEADVVIIAVKCLAMEQVSERLLHFCRPGTRVICLQNGIGSNHFLTRQQHDLIVLNLIVSFTVTQYGHAHVHRSSSGALHLETPQHLATIAESLSEQQLDIRIEDNIESVRWARLQLSLNNAINALSGLPLRDQLQQRDYRRILASAMQELLHVSDAQAIRLAQITPIPARWIPPFLKQPDWLFRHSANWLVEVDPIASSAMQADLNRGKMTEVLYLNGAVVEAGEKLGIATPVNRALCRLVGEAEAGLRKPGLSAEQILDEIA</sequence>
<evidence type="ECO:0000313" key="13">
    <source>
        <dbReference type="EMBL" id="MCA6064180.1"/>
    </source>
</evidence>
<dbReference type="Gene3D" id="3.40.50.720">
    <property type="entry name" value="NAD(P)-binding Rossmann-like Domain"/>
    <property type="match status" value="1"/>
</dbReference>
<dbReference type="Pfam" id="PF08546">
    <property type="entry name" value="ApbA_C"/>
    <property type="match status" value="1"/>
</dbReference>
<evidence type="ECO:0000256" key="3">
    <source>
        <dbReference type="ARBA" id="ARBA00013014"/>
    </source>
</evidence>
<evidence type="ECO:0000256" key="5">
    <source>
        <dbReference type="ARBA" id="ARBA00022655"/>
    </source>
</evidence>
<comment type="pathway">
    <text evidence="1 10">Cofactor biosynthesis; (R)-pantothenate biosynthesis; (R)-pantoate from 3-methyl-2-oxobutanoate: step 2/2.</text>
</comment>
<dbReference type="GO" id="GO:0008677">
    <property type="term" value="F:2-dehydropantoate 2-reductase activity"/>
    <property type="evidence" value="ECO:0007669"/>
    <property type="project" value="UniProtKB-EC"/>
</dbReference>
<dbReference type="Gene3D" id="1.10.1040.10">
    <property type="entry name" value="N-(1-d-carboxylethyl)-l-norvaline Dehydrogenase, domain 2"/>
    <property type="match status" value="1"/>
</dbReference>
<dbReference type="PANTHER" id="PTHR43765:SF2">
    <property type="entry name" value="2-DEHYDROPANTOATE 2-REDUCTASE"/>
    <property type="match status" value="1"/>
</dbReference>
<evidence type="ECO:0000256" key="4">
    <source>
        <dbReference type="ARBA" id="ARBA00019465"/>
    </source>
</evidence>
<evidence type="ECO:0000256" key="2">
    <source>
        <dbReference type="ARBA" id="ARBA00007870"/>
    </source>
</evidence>
<dbReference type="RefSeq" id="WP_225674904.1">
    <property type="nucleotide sequence ID" value="NZ_JAEDAH010000058.1"/>
</dbReference>
<keyword evidence="6 10" id="KW-0521">NADP</keyword>
<comment type="catalytic activity">
    <reaction evidence="9 10">
        <text>(R)-pantoate + NADP(+) = 2-dehydropantoate + NADPH + H(+)</text>
        <dbReference type="Rhea" id="RHEA:16233"/>
        <dbReference type="ChEBI" id="CHEBI:11561"/>
        <dbReference type="ChEBI" id="CHEBI:15378"/>
        <dbReference type="ChEBI" id="CHEBI:15980"/>
        <dbReference type="ChEBI" id="CHEBI:57783"/>
        <dbReference type="ChEBI" id="CHEBI:58349"/>
        <dbReference type="EC" id="1.1.1.169"/>
    </reaction>
</comment>
<dbReference type="NCBIfam" id="TIGR00745">
    <property type="entry name" value="apbA_panE"/>
    <property type="match status" value="1"/>
</dbReference>
<dbReference type="SUPFAM" id="SSF51735">
    <property type="entry name" value="NAD(P)-binding Rossmann-fold domains"/>
    <property type="match status" value="1"/>
</dbReference>
<evidence type="ECO:0000256" key="6">
    <source>
        <dbReference type="ARBA" id="ARBA00022857"/>
    </source>
</evidence>
<dbReference type="Pfam" id="PF02558">
    <property type="entry name" value="ApbA"/>
    <property type="match status" value="1"/>
</dbReference>
<evidence type="ECO:0000256" key="7">
    <source>
        <dbReference type="ARBA" id="ARBA00023002"/>
    </source>
</evidence>
<evidence type="ECO:0000313" key="14">
    <source>
        <dbReference type="Proteomes" id="UP000714380"/>
    </source>
</evidence>
<keyword evidence="14" id="KW-1185">Reference proteome</keyword>
<evidence type="ECO:0000256" key="8">
    <source>
        <dbReference type="ARBA" id="ARBA00032024"/>
    </source>
</evidence>
<dbReference type="EMBL" id="JAEDAH010000058">
    <property type="protein sequence ID" value="MCA6064180.1"/>
    <property type="molecule type" value="Genomic_DNA"/>
</dbReference>
<name>A0ABS7ZR64_9GAMM</name>
<evidence type="ECO:0000256" key="1">
    <source>
        <dbReference type="ARBA" id="ARBA00004994"/>
    </source>
</evidence>
<dbReference type="InterPro" id="IPR013752">
    <property type="entry name" value="KPA_reductase"/>
</dbReference>
<dbReference type="InterPro" id="IPR013332">
    <property type="entry name" value="KPR_N"/>
</dbReference>
<keyword evidence="5 10" id="KW-0566">Pantothenate biosynthesis</keyword>
<dbReference type="InterPro" id="IPR050838">
    <property type="entry name" value="Ketopantoate_reductase"/>
</dbReference>
<gene>
    <name evidence="13" type="ORF">I9W95_11240</name>
</gene>
<dbReference type="InterPro" id="IPR036291">
    <property type="entry name" value="NAD(P)-bd_dom_sf"/>
</dbReference>
<proteinExistence type="inferred from homology"/>
<reference evidence="13 14" key="1">
    <citation type="submission" date="2020-12" db="EMBL/GenBank/DDBJ databases">
        <title>Novel Thalassolituus-related marine hydrocarbonoclastic bacteria mediated algae-derived hydrocarbons mineralization in twilight zone of the northern South China Sea.</title>
        <authorList>
            <person name="Dong C."/>
        </authorList>
    </citation>
    <scope>NUCLEOTIDE SEQUENCE [LARGE SCALE GENOMIC DNA]</scope>
    <source>
        <strain evidence="13 14">IMCC1826</strain>
    </source>
</reference>
<dbReference type="InterPro" id="IPR008927">
    <property type="entry name" value="6-PGluconate_DH-like_C_sf"/>
</dbReference>